<proteinExistence type="predicted"/>
<evidence type="ECO:0000313" key="1">
    <source>
        <dbReference type="EMBL" id="JAH03758.1"/>
    </source>
</evidence>
<reference evidence="1" key="1">
    <citation type="submission" date="2014-11" db="EMBL/GenBank/DDBJ databases">
        <authorList>
            <person name="Amaro Gonzalez C."/>
        </authorList>
    </citation>
    <scope>NUCLEOTIDE SEQUENCE</scope>
</reference>
<protein>
    <submittedName>
        <fullName evidence="1">Uncharacterized protein</fullName>
    </submittedName>
</protein>
<dbReference type="EMBL" id="GBXM01104819">
    <property type="protein sequence ID" value="JAH03758.1"/>
    <property type="molecule type" value="Transcribed_RNA"/>
</dbReference>
<dbReference type="EMBL" id="GBXM01073181">
    <property type="protein sequence ID" value="JAH35396.1"/>
    <property type="molecule type" value="Transcribed_RNA"/>
</dbReference>
<organism evidence="1">
    <name type="scientific">Anguilla anguilla</name>
    <name type="common">European freshwater eel</name>
    <name type="synonym">Muraena anguilla</name>
    <dbReference type="NCBI Taxonomy" id="7936"/>
    <lineage>
        <taxon>Eukaryota</taxon>
        <taxon>Metazoa</taxon>
        <taxon>Chordata</taxon>
        <taxon>Craniata</taxon>
        <taxon>Vertebrata</taxon>
        <taxon>Euteleostomi</taxon>
        <taxon>Actinopterygii</taxon>
        <taxon>Neopterygii</taxon>
        <taxon>Teleostei</taxon>
        <taxon>Anguilliformes</taxon>
        <taxon>Anguillidae</taxon>
        <taxon>Anguilla</taxon>
    </lineage>
</organism>
<name>A0A0E9PIU9_ANGAN</name>
<dbReference type="AlphaFoldDB" id="A0A0E9PIU9"/>
<reference evidence="1" key="2">
    <citation type="journal article" date="2015" name="Fish Shellfish Immunol.">
        <title>Early steps in the European eel (Anguilla anguilla)-Vibrio vulnificus interaction in the gills: Role of the RtxA13 toxin.</title>
        <authorList>
            <person name="Callol A."/>
            <person name="Pajuelo D."/>
            <person name="Ebbesson L."/>
            <person name="Teles M."/>
            <person name="MacKenzie S."/>
            <person name="Amaro C."/>
        </authorList>
    </citation>
    <scope>NUCLEOTIDE SEQUENCE</scope>
</reference>
<accession>A0A0E9PIU9</accession>
<sequence>MVTKQRIMQIVACGDLDFKSV</sequence>